<gene>
    <name evidence="2" type="ORF">AAG570_008454</name>
</gene>
<sequence>MFCRGQWTQEGSGGGSPNSLGDRSQPELFDGPRTFCFSYLKLQEFAILDSYGMDSWASNMAAPAIINPKVHLAQVPPKEFKLHVVSPLENDALFNGYPLTVENMADPQVKDLMDGVKDACPELKREPFRLYARYGTDKFFPIVDYLTLRAAFKLMDAHNSNLLYAVILGNRFAVQDKYDVMRMGDVDMVRCRKKDIDMMLELFGDHEVTPSLKRAMPEHAPAYKESPPAPPPPTRGKPNKPK</sequence>
<accession>A0ABD0YQY2</accession>
<dbReference type="Proteomes" id="UP001558652">
    <property type="component" value="Unassembled WGS sequence"/>
</dbReference>
<evidence type="ECO:0000256" key="1">
    <source>
        <dbReference type="SAM" id="MobiDB-lite"/>
    </source>
</evidence>
<dbReference type="AlphaFoldDB" id="A0ABD0YQY2"/>
<proteinExistence type="predicted"/>
<reference evidence="2 3" key="1">
    <citation type="submission" date="2024-07" db="EMBL/GenBank/DDBJ databases">
        <title>Chromosome-level genome assembly of the water stick insect Ranatra chinensis (Heteroptera: Nepidae).</title>
        <authorList>
            <person name="Liu X."/>
        </authorList>
    </citation>
    <scope>NUCLEOTIDE SEQUENCE [LARGE SCALE GENOMIC DNA]</scope>
    <source>
        <strain evidence="2">Cailab_2021Rc</strain>
        <tissue evidence="2">Muscle</tissue>
    </source>
</reference>
<feature type="compositionally biased region" description="Polar residues" evidence="1">
    <location>
        <begin position="1"/>
        <end position="10"/>
    </location>
</feature>
<evidence type="ECO:0000313" key="3">
    <source>
        <dbReference type="Proteomes" id="UP001558652"/>
    </source>
</evidence>
<comment type="caution">
    <text evidence="2">The sequence shown here is derived from an EMBL/GenBank/DDBJ whole genome shotgun (WGS) entry which is preliminary data.</text>
</comment>
<organism evidence="2 3">
    <name type="scientific">Ranatra chinensis</name>
    <dbReference type="NCBI Taxonomy" id="642074"/>
    <lineage>
        <taxon>Eukaryota</taxon>
        <taxon>Metazoa</taxon>
        <taxon>Ecdysozoa</taxon>
        <taxon>Arthropoda</taxon>
        <taxon>Hexapoda</taxon>
        <taxon>Insecta</taxon>
        <taxon>Pterygota</taxon>
        <taxon>Neoptera</taxon>
        <taxon>Paraneoptera</taxon>
        <taxon>Hemiptera</taxon>
        <taxon>Heteroptera</taxon>
        <taxon>Panheteroptera</taxon>
        <taxon>Nepomorpha</taxon>
        <taxon>Nepidae</taxon>
        <taxon>Ranatrinae</taxon>
        <taxon>Ranatra</taxon>
    </lineage>
</organism>
<feature type="region of interest" description="Disordered" evidence="1">
    <location>
        <begin position="1"/>
        <end position="25"/>
    </location>
</feature>
<keyword evidence="3" id="KW-1185">Reference proteome</keyword>
<protein>
    <submittedName>
        <fullName evidence="2">Uncharacterized protein</fullName>
    </submittedName>
</protein>
<feature type="region of interest" description="Disordered" evidence="1">
    <location>
        <begin position="214"/>
        <end position="242"/>
    </location>
</feature>
<name>A0ABD0YQY2_9HEMI</name>
<evidence type="ECO:0000313" key="2">
    <source>
        <dbReference type="EMBL" id="KAL1138390.1"/>
    </source>
</evidence>
<dbReference type="EMBL" id="JBFDAA010000003">
    <property type="protein sequence ID" value="KAL1138390.1"/>
    <property type="molecule type" value="Genomic_DNA"/>
</dbReference>